<dbReference type="EMBL" id="CP003199">
    <property type="protein sequence ID" value="AEW45307.1"/>
    <property type="molecule type" value="Genomic_DNA"/>
</dbReference>
<organism evidence="1 2">
    <name type="scientific">Mycoplasma haemocanis (strain Illinois)</name>
    <dbReference type="NCBI Taxonomy" id="1111676"/>
    <lineage>
        <taxon>Bacteria</taxon>
        <taxon>Bacillati</taxon>
        <taxon>Mycoplasmatota</taxon>
        <taxon>Mollicutes</taxon>
        <taxon>Mycoplasmataceae</taxon>
        <taxon>Mycoplasma</taxon>
    </lineage>
</organism>
<dbReference type="AlphaFoldDB" id="H6N6N5"/>
<name>H6N6N5_MYCHN</name>
<reference evidence="1 2" key="1">
    <citation type="journal article" date="2012" name="J. Bacteriol.">
        <title>Complete genome sequence of Mycoplasma haemocanis strain Illinois.</title>
        <authorList>
            <person name="do Nascimento N.C."/>
            <person name="Guimaraes A.M."/>
            <person name="Santos A.P."/>
            <person name="Sanmiguel P.J."/>
            <person name="Messick J.B."/>
        </authorList>
    </citation>
    <scope>NUCLEOTIDE SEQUENCE [LARGE SCALE GENOMIC DNA]</scope>
    <source>
        <strain evidence="1 2">Illinois</strain>
    </source>
</reference>
<keyword evidence="2" id="KW-1185">Reference proteome</keyword>
<proteinExistence type="predicted"/>
<protein>
    <submittedName>
        <fullName evidence="1">Uncharacterized protein</fullName>
    </submittedName>
</protein>
<evidence type="ECO:0000313" key="2">
    <source>
        <dbReference type="Proteomes" id="UP000009135"/>
    </source>
</evidence>
<gene>
    <name evidence="1" type="ordered locus">MHC_02205</name>
</gene>
<dbReference type="Proteomes" id="UP000009135">
    <property type="component" value="Chromosome"/>
</dbReference>
<dbReference type="STRING" id="1111676.MHC_02205"/>
<evidence type="ECO:0000313" key="1">
    <source>
        <dbReference type="EMBL" id="AEW45307.1"/>
    </source>
</evidence>
<accession>H6N6N5</accession>
<dbReference type="HOGENOM" id="CLU_2955610_0_0_14"/>
<sequence>MQDINRKGPDNIPEGLKQAYEWKDQPHMAERWAALFCEDGPQDINETNYKDYQEYCNGY</sequence>
<dbReference type="KEGG" id="mhe:MHC_02205"/>